<comment type="caution">
    <text evidence="1">The sequence shown here is derived from an EMBL/GenBank/DDBJ whole genome shotgun (WGS) entry which is preliminary data.</text>
</comment>
<protein>
    <submittedName>
        <fullName evidence="1">(2Fe-2S) ferredoxin</fullName>
    </submittedName>
</protein>
<gene>
    <name evidence="1" type="ORF">GCM10007913_27180</name>
</gene>
<organism evidence="1 2">
    <name type="scientific">Devosia yakushimensis</name>
    <dbReference type="NCBI Taxonomy" id="470028"/>
    <lineage>
        <taxon>Bacteria</taxon>
        <taxon>Pseudomonadati</taxon>
        <taxon>Pseudomonadota</taxon>
        <taxon>Alphaproteobacteria</taxon>
        <taxon>Hyphomicrobiales</taxon>
        <taxon>Devosiaceae</taxon>
        <taxon>Devosia</taxon>
    </lineage>
</organism>
<dbReference type="RefSeq" id="WP_284391700.1">
    <property type="nucleotide sequence ID" value="NZ_BSNG01000001.1"/>
</dbReference>
<accession>A0ABQ5UFN7</accession>
<evidence type="ECO:0000313" key="1">
    <source>
        <dbReference type="EMBL" id="GLQ10786.1"/>
    </source>
</evidence>
<dbReference type="Pfam" id="PF06935">
    <property type="entry name" value="DUF1284"/>
    <property type="match status" value="1"/>
</dbReference>
<keyword evidence="2" id="KW-1185">Reference proteome</keyword>
<reference evidence="1" key="2">
    <citation type="submission" date="2023-01" db="EMBL/GenBank/DDBJ databases">
        <title>Draft genome sequence of Devosia yakushimensis strain NBRC 103855.</title>
        <authorList>
            <person name="Sun Q."/>
            <person name="Mori K."/>
        </authorList>
    </citation>
    <scope>NUCLEOTIDE SEQUENCE</scope>
    <source>
        <strain evidence="1">NBRC 103855</strain>
    </source>
</reference>
<dbReference type="Proteomes" id="UP001161406">
    <property type="component" value="Unassembled WGS sequence"/>
</dbReference>
<reference evidence="1" key="1">
    <citation type="journal article" date="2014" name="Int. J. Syst. Evol. Microbiol.">
        <title>Complete genome of a new Firmicutes species belonging to the dominant human colonic microbiota ('Ruminococcus bicirculans') reveals two chromosomes and a selective capacity to utilize plant glucans.</title>
        <authorList>
            <consortium name="NISC Comparative Sequencing Program"/>
            <person name="Wegmann U."/>
            <person name="Louis P."/>
            <person name="Goesmann A."/>
            <person name="Henrissat B."/>
            <person name="Duncan S.H."/>
            <person name="Flint H.J."/>
        </authorList>
    </citation>
    <scope>NUCLEOTIDE SEQUENCE</scope>
    <source>
        <strain evidence="1">NBRC 103855</strain>
    </source>
</reference>
<evidence type="ECO:0000313" key="2">
    <source>
        <dbReference type="Proteomes" id="UP001161406"/>
    </source>
</evidence>
<dbReference type="EMBL" id="BSNG01000001">
    <property type="protein sequence ID" value="GLQ10786.1"/>
    <property type="molecule type" value="Genomic_DNA"/>
</dbReference>
<sequence length="143" mass="15238">MTVKLRAHHLLCMLTYVGRGYTPAFTANYDIIIARLGAGETIELVAGPDDVCAPLLATGQPHCHNDSVIERDRLARLAVADLLAPHIDLTGPFHLNTTMLASLRGAFSTGQIRPACAGCEWSELCDNVARSGYAGTSLTIATC</sequence>
<proteinExistence type="predicted"/>
<dbReference type="InterPro" id="IPR009702">
    <property type="entry name" value="DUF1284"/>
</dbReference>
<name>A0ABQ5UFN7_9HYPH</name>